<evidence type="ECO:0000256" key="3">
    <source>
        <dbReference type="ARBA" id="ARBA00022737"/>
    </source>
</evidence>
<evidence type="ECO:0000256" key="7">
    <source>
        <dbReference type="PROSITE-ProRule" id="PRU00042"/>
    </source>
</evidence>
<dbReference type="PANTHER" id="PTHR16515:SF49">
    <property type="entry name" value="GASTRULA ZINC FINGER PROTEIN XLCGF49.1-LIKE-RELATED"/>
    <property type="match status" value="1"/>
</dbReference>
<keyword evidence="3" id="KW-0677">Repeat</keyword>
<dbReference type="InterPro" id="IPR050331">
    <property type="entry name" value="Zinc_finger"/>
</dbReference>
<feature type="domain" description="C2H2-type" evidence="9">
    <location>
        <begin position="144"/>
        <end position="172"/>
    </location>
</feature>
<evidence type="ECO:0000259" key="9">
    <source>
        <dbReference type="PROSITE" id="PS50157"/>
    </source>
</evidence>
<keyword evidence="6" id="KW-0539">Nucleus</keyword>
<evidence type="ECO:0000313" key="11">
    <source>
        <dbReference type="Proteomes" id="UP000887567"/>
    </source>
</evidence>
<dbReference type="GO" id="GO:0010468">
    <property type="term" value="P:regulation of gene expression"/>
    <property type="evidence" value="ECO:0007669"/>
    <property type="project" value="TreeGrafter"/>
</dbReference>
<dbReference type="RefSeq" id="XP_028513522.1">
    <property type="nucleotide sequence ID" value="XM_028657721.1"/>
</dbReference>
<keyword evidence="2" id="KW-0479">Metal-binding</keyword>
<comment type="subcellular location">
    <subcellularLocation>
        <location evidence="1">Nucleus</location>
    </subcellularLocation>
</comment>
<evidence type="ECO:0000256" key="6">
    <source>
        <dbReference type="ARBA" id="ARBA00023242"/>
    </source>
</evidence>
<keyword evidence="4 7" id="KW-0863">Zinc-finger</keyword>
<dbReference type="PROSITE" id="PS50157">
    <property type="entry name" value="ZINC_FINGER_C2H2_2"/>
    <property type="match status" value="2"/>
</dbReference>
<dbReference type="InterPro" id="IPR013087">
    <property type="entry name" value="Znf_C2H2_type"/>
</dbReference>
<evidence type="ECO:0000256" key="2">
    <source>
        <dbReference type="ARBA" id="ARBA00022723"/>
    </source>
</evidence>
<feature type="compositionally biased region" description="Polar residues" evidence="8">
    <location>
        <begin position="206"/>
        <end position="216"/>
    </location>
</feature>
<feature type="compositionally biased region" description="Polar residues" evidence="8">
    <location>
        <begin position="21"/>
        <end position="43"/>
    </location>
</feature>
<reference evidence="10" key="1">
    <citation type="submission" date="2022-11" db="UniProtKB">
        <authorList>
            <consortium name="EnsemblMetazoa"/>
        </authorList>
    </citation>
    <scope>IDENTIFICATION</scope>
</reference>
<evidence type="ECO:0000256" key="5">
    <source>
        <dbReference type="ARBA" id="ARBA00022833"/>
    </source>
</evidence>
<dbReference type="GO" id="GO:0008270">
    <property type="term" value="F:zinc ion binding"/>
    <property type="evidence" value="ECO:0007669"/>
    <property type="project" value="UniProtKB-KW"/>
</dbReference>
<evidence type="ECO:0000256" key="4">
    <source>
        <dbReference type="ARBA" id="ARBA00022771"/>
    </source>
</evidence>
<feature type="region of interest" description="Disordered" evidence="8">
    <location>
        <begin position="193"/>
        <end position="216"/>
    </location>
</feature>
<dbReference type="Proteomes" id="UP000887567">
    <property type="component" value="Unplaced"/>
</dbReference>
<dbReference type="Pfam" id="PF13894">
    <property type="entry name" value="zf-C2H2_4"/>
    <property type="match status" value="1"/>
</dbReference>
<dbReference type="GeneID" id="114574615"/>
<accession>A0A913YG84</accession>
<name>A0A913YG84_EXADI</name>
<dbReference type="PANTHER" id="PTHR16515">
    <property type="entry name" value="PR DOMAIN ZINC FINGER PROTEIN"/>
    <property type="match status" value="1"/>
</dbReference>
<evidence type="ECO:0000256" key="1">
    <source>
        <dbReference type="ARBA" id="ARBA00004123"/>
    </source>
</evidence>
<dbReference type="Gene3D" id="3.30.160.60">
    <property type="entry name" value="Classic Zinc Finger"/>
    <property type="match status" value="2"/>
</dbReference>
<feature type="domain" description="C2H2-type" evidence="9">
    <location>
        <begin position="173"/>
        <end position="200"/>
    </location>
</feature>
<dbReference type="SMART" id="SM00355">
    <property type="entry name" value="ZnF_C2H2"/>
    <property type="match status" value="2"/>
</dbReference>
<keyword evidence="5" id="KW-0862">Zinc</keyword>
<dbReference type="SUPFAM" id="SSF57667">
    <property type="entry name" value="beta-beta-alpha zinc fingers"/>
    <property type="match status" value="1"/>
</dbReference>
<dbReference type="InterPro" id="IPR036236">
    <property type="entry name" value="Znf_C2H2_sf"/>
</dbReference>
<dbReference type="EnsemblMetazoa" id="XM_028657721.1">
    <property type="protein sequence ID" value="XP_028513522.1"/>
    <property type="gene ID" value="LOC114574615"/>
</dbReference>
<dbReference type="OrthoDB" id="8117402at2759"/>
<evidence type="ECO:0000313" key="10">
    <source>
        <dbReference type="EnsemblMetazoa" id="XP_028513522.1"/>
    </source>
</evidence>
<evidence type="ECO:0000256" key="8">
    <source>
        <dbReference type="SAM" id="MobiDB-lite"/>
    </source>
</evidence>
<dbReference type="FunFam" id="3.30.160.60:FF:000624">
    <property type="entry name" value="zinc finger protein 697"/>
    <property type="match status" value="1"/>
</dbReference>
<keyword evidence="11" id="KW-1185">Reference proteome</keyword>
<sequence length="233" mass="26378">MDGNEELFSLSTLVSGVCSVTSTHDTGNPSNQPFEQQNNSSMDGSRDIKKERKSCDMIENSSANIKQSLTSNSSAVDQPCGYRLGQQQMVNSEGLIDINNIKQEPEDDYKTDNYPTTTSNSCVDNDSAQDMRSSYTDLGDSSCVICLQCNKWFDGMNDLKTHDQIVHRGERPFQCQDCSITFTDKKSLNRHKKLHHSEKFVRKASPRNTTRRPITTSRTLSKDKRFKCNKWLP</sequence>
<feature type="region of interest" description="Disordered" evidence="8">
    <location>
        <begin position="21"/>
        <end position="51"/>
    </location>
</feature>
<organism evidence="10 11">
    <name type="scientific">Exaiptasia diaphana</name>
    <name type="common">Tropical sea anemone</name>
    <name type="synonym">Aiptasia pulchella</name>
    <dbReference type="NCBI Taxonomy" id="2652724"/>
    <lineage>
        <taxon>Eukaryota</taxon>
        <taxon>Metazoa</taxon>
        <taxon>Cnidaria</taxon>
        <taxon>Anthozoa</taxon>
        <taxon>Hexacorallia</taxon>
        <taxon>Actiniaria</taxon>
        <taxon>Aiptasiidae</taxon>
        <taxon>Exaiptasia</taxon>
    </lineage>
</organism>
<protein>
    <recommendedName>
        <fullName evidence="9">C2H2-type domain-containing protein</fullName>
    </recommendedName>
</protein>
<dbReference type="PROSITE" id="PS00028">
    <property type="entry name" value="ZINC_FINGER_C2H2_1"/>
    <property type="match status" value="2"/>
</dbReference>
<dbReference type="GO" id="GO:0005634">
    <property type="term" value="C:nucleus"/>
    <property type="evidence" value="ECO:0007669"/>
    <property type="project" value="UniProtKB-SubCell"/>
</dbReference>
<dbReference type="KEGG" id="epa:114574615"/>
<proteinExistence type="predicted"/>
<dbReference type="AlphaFoldDB" id="A0A913YG84"/>